<gene>
    <name evidence="1" type="ORF">AAFF_G00363890</name>
</gene>
<organism evidence="1 2">
    <name type="scientific">Aldrovandia affinis</name>
    <dbReference type="NCBI Taxonomy" id="143900"/>
    <lineage>
        <taxon>Eukaryota</taxon>
        <taxon>Metazoa</taxon>
        <taxon>Chordata</taxon>
        <taxon>Craniata</taxon>
        <taxon>Vertebrata</taxon>
        <taxon>Euteleostomi</taxon>
        <taxon>Actinopterygii</taxon>
        <taxon>Neopterygii</taxon>
        <taxon>Teleostei</taxon>
        <taxon>Notacanthiformes</taxon>
        <taxon>Halosauridae</taxon>
        <taxon>Aldrovandia</taxon>
    </lineage>
</organism>
<reference evidence="1" key="1">
    <citation type="journal article" date="2023" name="Science">
        <title>Genome structures resolve the early diversification of teleost fishes.</title>
        <authorList>
            <person name="Parey E."/>
            <person name="Louis A."/>
            <person name="Montfort J."/>
            <person name="Bouchez O."/>
            <person name="Roques C."/>
            <person name="Iampietro C."/>
            <person name="Lluch J."/>
            <person name="Castinel A."/>
            <person name="Donnadieu C."/>
            <person name="Desvignes T."/>
            <person name="Floi Bucao C."/>
            <person name="Jouanno E."/>
            <person name="Wen M."/>
            <person name="Mejri S."/>
            <person name="Dirks R."/>
            <person name="Jansen H."/>
            <person name="Henkel C."/>
            <person name="Chen W.J."/>
            <person name="Zahm M."/>
            <person name="Cabau C."/>
            <person name="Klopp C."/>
            <person name="Thompson A.W."/>
            <person name="Robinson-Rechavi M."/>
            <person name="Braasch I."/>
            <person name="Lecointre G."/>
            <person name="Bobe J."/>
            <person name="Postlethwait J.H."/>
            <person name="Berthelot C."/>
            <person name="Roest Crollius H."/>
            <person name="Guiguen Y."/>
        </authorList>
    </citation>
    <scope>NUCLEOTIDE SEQUENCE</scope>
    <source>
        <strain evidence="1">NC1722</strain>
    </source>
</reference>
<sequence>MQVVQLCGAVVITQPGCATGTQQICSQWTLRKAEPCAHLWSLGSMNVLLGSQLRASVRSRRAATGMQRAERRCPHEVPGVGHLAVTAGNESGWATERVGAGSMKTATKITNSLNQSTLAILLKLHMNAHQGDMVFEAATLVAPGPVFRHMLWVQKTEEHTGQMVCSVTMTLRPGLPWPDAGIRDFQADDKEWVT</sequence>
<accession>A0AAD7WMV1</accession>
<comment type="caution">
    <text evidence="1">The sequence shown here is derived from an EMBL/GenBank/DDBJ whole genome shotgun (WGS) entry which is preliminary data.</text>
</comment>
<keyword evidence="2" id="KW-1185">Reference proteome</keyword>
<evidence type="ECO:0000313" key="1">
    <source>
        <dbReference type="EMBL" id="KAJ8402717.1"/>
    </source>
</evidence>
<dbReference type="EMBL" id="JAINUG010000062">
    <property type="protein sequence ID" value="KAJ8402717.1"/>
    <property type="molecule type" value="Genomic_DNA"/>
</dbReference>
<proteinExistence type="predicted"/>
<protein>
    <submittedName>
        <fullName evidence="1">Uncharacterized protein</fullName>
    </submittedName>
</protein>
<dbReference type="AlphaFoldDB" id="A0AAD7WMV1"/>
<dbReference type="Proteomes" id="UP001221898">
    <property type="component" value="Unassembled WGS sequence"/>
</dbReference>
<name>A0AAD7WMV1_9TELE</name>
<evidence type="ECO:0000313" key="2">
    <source>
        <dbReference type="Proteomes" id="UP001221898"/>
    </source>
</evidence>